<name>A0A565BWC3_9BRAS</name>
<keyword evidence="1" id="KW-1133">Transmembrane helix</keyword>
<dbReference type="AlphaFoldDB" id="A0A565BWC3"/>
<protein>
    <submittedName>
        <fullName evidence="2">Uncharacterized protein</fullName>
    </submittedName>
</protein>
<comment type="caution">
    <text evidence="2">The sequence shown here is derived from an EMBL/GenBank/DDBJ whole genome shotgun (WGS) entry which is preliminary data.</text>
</comment>
<keyword evidence="3" id="KW-1185">Reference proteome</keyword>
<dbReference type="EMBL" id="CABITT030000005">
    <property type="protein sequence ID" value="VVB05699.1"/>
    <property type="molecule type" value="Genomic_DNA"/>
</dbReference>
<sequence length="106" mass="11949">MVAREGLLVFGLCVYLFIVVFRCSLKGRLVVKVEAYLKWWCTSLWSHEIPLRVRSSSFQALLSSSVVVISCSSDAFLQFWVLGIVSSGLDLGFKNDRIEVVFVVDL</sequence>
<evidence type="ECO:0000313" key="3">
    <source>
        <dbReference type="Proteomes" id="UP000489600"/>
    </source>
</evidence>
<organism evidence="2 3">
    <name type="scientific">Arabis nemorensis</name>
    <dbReference type="NCBI Taxonomy" id="586526"/>
    <lineage>
        <taxon>Eukaryota</taxon>
        <taxon>Viridiplantae</taxon>
        <taxon>Streptophyta</taxon>
        <taxon>Embryophyta</taxon>
        <taxon>Tracheophyta</taxon>
        <taxon>Spermatophyta</taxon>
        <taxon>Magnoliopsida</taxon>
        <taxon>eudicotyledons</taxon>
        <taxon>Gunneridae</taxon>
        <taxon>Pentapetalae</taxon>
        <taxon>rosids</taxon>
        <taxon>malvids</taxon>
        <taxon>Brassicales</taxon>
        <taxon>Brassicaceae</taxon>
        <taxon>Arabideae</taxon>
        <taxon>Arabis</taxon>
    </lineage>
</organism>
<dbReference type="Proteomes" id="UP000489600">
    <property type="component" value="Unassembled WGS sequence"/>
</dbReference>
<evidence type="ECO:0000313" key="2">
    <source>
        <dbReference type="EMBL" id="VVB05699.1"/>
    </source>
</evidence>
<gene>
    <name evidence="2" type="ORF">ANE_LOCUS16143</name>
</gene>
<feature type="transmembrane region" description="Helical" evidence="1">
    <location>
        <begin position="6"/>
        <end position="25"/>
    </location>
</feature>
<proteinExistence type="predicted"/>
<keyword evidence="1" id="KW-0812">Transmembrane</keyword>
<reference evidence="2" key="1">
    <citation type="submission" date="2019-07" db="EMBL/GenBank/DDBJ databases">
        <authorList>
            <person name="Dittberner H."/>
        </authorList>
    </citation>
    <scope>NUCLEOTIDE SEQUENCE [LARGE SCALE GENOMIC DNA]</scope>
</reference>
<keyword evidence="1" id="KW-0472">Membrane</keyword>
<accession>A0A565BWC3</accession>
<evidence type="ECO:0000256" key="1">
    <source>
        <dbReference type="SAM" id="Phobius"/>
    </source>
</evidence>